<evidence type="ECO:0000313" key="2">
    <source>
        <dbReference type="Proteomes" id="UP000054217"/>
    </source>
</evidence>
<dbReference type="AlphaFoldDB" id="A0A0C3JFC4"/>
<dbReference type="Proteomes" id="UP000054217">
    <property type="component" value="Unassembled WGS sequence"/>
</dbReference>
<sequence>MRASPRPEVRKQSDAIGGCCQSARGYVLDNAIDSGITPTTYETVPMTADMMARLCRLLVDMMSRV</sequence>
<dbReference type="HOGENOM" id="CLU_2850616_0_0_1"/>
<dbReference type="EMBL" id="KN832049">
    <property type="protein sequence ID" value="KIN96306.1"/>
    <property type="molecule type" value="Genomic_DNA"/>
</dbReference>
<protein>
    <submittedName>
        <fullName evidence="1">Uncharacterized protein</fullName>
    </submittedName>
</protein>
<keyword evidence="2" id="KW-1185">Reference proteome</keyword>
<accession>A0A0C3JFC4</accession>
<reference evidence="2" key="2">
    <citation type="submission" date="2015-01" db="EMBL/GenBank/DDBJ databases">
        <title>Evolutionary Origins and Diversification of the Mycorrhizal Mutualists.</title>
        <authorList>
            <consortium name="DOE Joint Genome Institute"/>
            <consortium name="Mycorrhizal Genomics Consortium"/>
            <person name="Kohler A."/>
            <person name="Kuo A."/>
            <person name="Nagy L.G."/>
            <person name="Floudas D."/>
            <person name="Copeland A."/>
            <person name="Barry K.W."/>
            <person name="Cichocki N."/>
            <person name="Veneault-Fourrey C."/>
            <person name="LaButti K."/>
            <person name="Lindquist E.A."/>
            <person name="Lipzen A."/>
            <person name="Lundell T."/>
            <person name="Morin E."/>
            <person name="Murat C."/>
            <person name="Riley R."/>
            <person name="Ohm R."/>
            <person name="Sun H."/>
            <person name="Tunlid A."/>
            <person name="Henrissat B."/>
            <person name="Grigoriev I.V."/>
            <person name="Hibbett D.S."/>
            <person name="Martin F."/>
        </authorList>
    </citation>
    <scope>NUCLEOTIDE SEQUENCE [LARGE SCALE GENOMIC DNA]</scope>
    <source>
        <strain evidence="2">Marx 270</strain>
    </source>
</reference>
<evidence type="ECO:0000313" key="1">
    <source>
        <dbReference type="EMBL" id="KIN96306.1"/>
    </source>
</evidence>
<reference evidence="1 2" key="1">
    <citation type="submission" date="2014-04" db="EMBL/GenBank/DDBJ databases">
        <authorList>
            <consortium name="DOE Joint Genome Institute"/>
            <person name="Kuo A."/>
            <person name="Kohler A."/>
            <person name="Costa M.D."/>
            <person name="Nagy L.G."/>
            <person name="Floudas D."/>
            <person name="Copeland A."/>
            <person name="Barry K.W."/>
            <person name="Cichocki N."/>
            <person name="Veneault-Fourrey C."/>
            <person name="LaButti K."/>
            <person name="Lindquist E.A."/>
            <person name="Lipzen A."/>
            <person name="Lundell T."/>
            <person name="Morin E."/>
            <person name="Murat C."/>
            <person name="Sun H."/>
            <person name="Tunlid A."/>
            <person name="Henrissat B."/>
            <person name="Grigoriev I.V."/>
            <person name="Hibbett D.S."/>
            <person name="Martin F."/>
            <person name="Nordberg H.P."/>
            <person name="Cantor M.N."/>
            <person name="Hua S.X."/>
        </authorList>
    </citation>
    <scope>NUCLEOTIDE SEQUENCE [LARGE SCALE GENOMIC DNA]</scope>
    <source>
        <strain evidence="1 2">Marx 270</strain>
    </source>
</reference>
<gene>
    <name evidence="1" type="ORF">M404DRAFT_246831</name>
</gene>
<dbReference type="InParanoid" id="A0A0C3JFC4"/>
<proteinExistence type="predicted"/>
<name>A0A0C3JFC4_PISTI</name>
<organism evidence="1 2">
    <name type="scientific">Pisolithus tinctorius Marx 270</name>
    <dbReference type="NCBI Taxonomy" id="870435"/>
    <lineage>
        <taxon>Eukaryota</taxon>
        <taxon>Fungi</taxon>
        <taxon>Dikarya</taxon>
        <taxon>Basidiomycota</taxon>
        <taxon>Agaricomycotina</taxon>
        <taxon>Agaricomycetes</taxon>
        <taxon>Agaricomycetidae</taxon>
        <taxon>Boletales</taxon>
        <taxon>Sclerodermatineae</taxon>
        <taxon>Pisolithaceae</taxon>
        <taxon>Pisolithus</taxon>
    </lineage>
</organism>